<dbReference type="GO" id="GO:0008080">
    <property type="term" value="F:N-acetyltransferase activity"/>
    <property type="evidence" value="ECO:0007669"/>
    <property type="project" value="TreeGrafter"/>
</dbReference>
<dbReference type="PANTHER" id="PTHR28037">
    <property type="entry name" value="ALCOHOL O-ACETYLTRANSFERASE 1-RELATED"/>
    <property type="match status" value="1"/>
</dbReference>
<dbReference type="RefSeq" id="XP_503024.3">
    <property type="nucleotide sequence ID" value="XM_503024.3"/>
</dbReference>
<evidence type="ECO:0000313" key="2">
    <source>
        <dbReference type="Proteomes" id="UP000182444"/>
    </source>
</evidence>
<accession>A0A1D8NFB2</accession>
<dbReference type="PANTHER" id="PTHR28037:SF1">
    <property type="entry name" value="ALCOHOL O-ACETYLTRANSFERASE 1-RELATED"/>
    <property type="match status" value="1"/>
</dbReference>
<reference evidence="1 2" key="1">
    <citation type="journal article" date="2016" name="PLoS ONE">
        <title>Sequence Assembly of Yarrowia lipolytica Strain W29/CLIB89 Shows Transposable Element Diversity.</title>
        <authorList>
            <person name="Magnan C."/>
            <person name="Yu J."/>
            <person name="Chang I."/>
            <person name="Jahn E."/>
            <person name="Kanomata Y."/>
            <person name="Wu J."/>
            <person name="Zeller M."/>
            <person name="Oakes M."/>
            <person name="Baldi P."/>
            <person name="Sandmeyer S."/>
        </authorList>
    </citation>
    <scope>NUCLEOTIDE SEQUENCE [LARGE SCALE GENOMIC DNA]</scope>
    <source>
        <strain evidence="2">CLIB89(W29)</strain>
    </source>
</reference>
<dbReference type="VEuPathDB" id="FungiDB:YALI1_D24398g"/>
<dbReference type="Proteomes" id="UP000182444">
    <property type="component" value="Chromosome 1D"/>
</dbReference>
<dbReference type="EMBL" id="CP017556">
    <property type="protein sequence ID" value="AOW04307.1"/>
    <property type="molecule type" value="Genomic_DNA"/>
</dbReference>
<dbReference type="KEGG" id="yli:2911158"/>
<organism evidence="1 2">
    <name type="scientific">Yarrowia lipolytica</name>
    <name type="common">Candida lipolytica</name>
    <dbReference type="NCBI Taxonomy" id="4952"/>
    <lineage>
        <taxon>Eukaryota</taxon>
        <taxon>Fungi</taxon>
        <taxon>Dikarya</taxon>
        <taxon>Ascomycota</taxon>
        <taxon>Saccharomycotina</taxon>
        <taxon>Dipodascomycetes</taxon>
        <taxon>Dipodascales</taxon>
        <taxon>Dipodascales incertae sedis</taxon>
        <taxon>Yarrowia</taxon>
    </lineage>
</organism>
<evidence type="ECO:0008006" key="3">
    <source>
        <dbReference type="Google" id="ProtNLM"/>
    </source>
</evidence>
<proteinExistence type="predicted"/>
<evidence type="ECO:0000313" key="1">
    <source>
        <dbReference type="EMBL" id="AOW04307.1"/>
    </source>
</evidence>
<dbReference type="InterPro" id="IPR052058">
    <property type="entry name" value="Alcohol_O-acetyltransferase"/>
</dbReference>
<dbReference type="AlphaFoldDB" id="A0A1D8NFB2"/>
<protein>
    <recommendedName>
        <fullName evidence="3">Alcohol acetyltransferase</fullName>
    </recommendedName>
</protein>
<dbReference type="GeneID" id="2911158"/>
<dbReference type="Pfam" id="PF07247">
    <property type="entry name" value="AATase"/>
    <property type="match status" value="1"/>
</dbReference>
<name>A0A1D8NFB2_YARLL</name>
<dbReference type="VEuPathDB" id="FungiDB:YALI0_D19272g"/>
<sequence length="443" mass="49555">MSASCKSRPLGPHETYGTVQSILDLYSNVIVSATLYKPTNRQGALYAAKILLEKEPLLGVSISGQEGTFKMTKLREAKLNNYVDDSLNSKLLEDVVTDLHYVRLDLSKQQWKLLLLNNGKEIVFLFDHALLDGMSGLFVIETVVKALQEYSSHDLVSLTTIPNPSTPLPLPVEQQLVASPPFTLLLKELFKEYLFSEKVSTLPLQKHDWKGYHSIIDFTPFQSRAFYNMCKKYGFSVGAGLYALLVSSSSGVLHRKYPDAVSGPVRGLVPLNGRNFTPKLDPKRLGVVVGEICISTVVPKPEEVIGRVPSRAFVKIAHQFKSKITRDTQQTTFSGYPFMQPVGLIPWVRSLQEYFKKHTNNHQRSSMFAMSNLTCSDVPCEQLRFTQCTGGISPFIQYSVVGLKDKGISVGLGVSEDKEVLDEVNKSMRWFIQECENSFGKEV</sequence>
<dbReference type="InterPro" id="IPR010828">
    <property type="entry name" value="Atf2/Sli1-like"/>
</dbReference>
<dbReference type="SUPFAM" id="SSF52777">
    <property type="entry name" value="CoA-dependent acyltransferases"/>
    <property type="match status" value="1"/>
</dbReference>
<gene>
    <name evidence="1" type="ORF">YALI1_D24398g</name>
</gene>